<feature type="domain" description="ABC transporter" evidence="11">
    <location>
        <begin position="52"/>
        <end position="303"/>
    </location>
</feature>
<comment type="caution">
    <text evidence="12">The sequence shown here is derived from an EMBL/GenBank/DDBJ whole genome shotgun (WGS) entry which is preliminary data.</text>
</comment>
<feature type="domain" description="ABC transporter" evidence="11">
    <location>
        <begin position="730"/>
        <end position="971"/>
    </location>
</feature>
<dbReference type="Proteomes" id="UP001583177">
    <property type="component" value="Unassembled WGS sequence"/>
</dbReference>
<feature type="transmembrane region" description="Helical" evidence="10">
    <location>
        <begin position="645"/>
        <end position="663"/>
    </location>
</feature>
<dbReference type="SMART" id="SM00382">
    <property type="entry name" value="AAA"/>
    <property type="match status" value="2"/>
</dbReference>
<proteinExistence type="inferred from homology"/>
<dbReference type="Pfam" id="PF00005">
    <property type="entry name" value="ABC_tran"/>
    <property type="match status" value="2"/>
</dbReference>
<dbReference type="EMBL" id="JAWRVE010000055">
    <property type="protein sequence ID" value="KAL1866483.1"/>
    <property type="molecule type" value="Genomic_DNA"/>
</dbReference>
<dbReference type="InterPro" id="IPR043926">
    <property type="entry name" value="ABCG_dom"/>
</dbReference>
<dbReference type="InterPro" id="IPR013525">
    <property type="entry name" value="ABC2_TM"/>
</dbReference>
<dbReference type="SUPFAM" id="SSF52540">
    <property type="entry name" value="P-loop containing nucleoside triphosphate hydrolases"/>
    <property type="match status" value="2"/>
</dbReference>
<dbReference type="PROSITE" id="PS50893">
    <property type="entry name" value="ABC_TRANSPORTER_2"/>
    <property type="match status" value="2"/>
</dbReference>
<keyword evidence="6" id="KW-0067">ATP-binding</keyword>
<keyword evidence="5" id="KW-0547">Nucleotide-binding</keyword>
<organism evidence="12 13">
    <name type="scientific">Diaporthe australafricana</name>
    <dbReference type="NCBI Taxonomy" id="127596"/>
    <lineage>
        <taxon>Eukaryota</taxon>
        <taxon>Fungi</taxon>
        <taxon>Dikarya</taxon>
        <taxon>Ascomycota</taxon>
        <taxon>Pezizomycotina</taxon>
        <taxon>Sordariomycetes</taxon>
        <taxon>Sordariomycetidae</taxon>
        <taxon>Diaporthales</taxon>
        <taxon>Diaporthaceae</taxon>
        <taxon>Diaporthe</taxon>
    </lineage>
</organism>
<protein>
    <recommendedName>
        <fullName evidence="11">ABC transporter domain-containing protein</fullName>
    </recommendedName>
</protein>
<feature type="region of interest" description="Disordered" evidence="9">
    <location>
        <begin position="686"/>
        <end position="719"/>
    </location>
</feature>
<accession>A0ABR3WSE2</accession>
<keyword evidence="8 10" id="KW-0472">Membrane</keyword>
<evidence type="ECO:0000256" key="1">
    <source>
        <dbReference type="ARBA" id="ARBA00004141"/>
    </source>
</evidence>
<feature type="transmembrane region" description="Helical" evidence="10">
    <location>
        <begin position="1183"/>
        <end position="1203"/>
    </location>
</feature>
<dbReference type="Pfam" id="PF06422">
    <property type="entry name" value="PDR_CDR"/>
    <property type="match status" value="1"/>
</dbReference>
<keyword evidence="7 10" id="KW-1133">Transmembrane helix</keyword>
<dbReference type="InterPro" id="IPR027417">
    <property type="entry name" value="P-loop_NTPase"/>
</dbReference>
<dbReference type="PANTHER" id="PTHR19241">
    <property type="entry name" value="ATP-BINDING CASSETTE TRANSPORTER"/>
    <property type="match status" value="1"/>
</dbReference>
<keyword evidence="3" id="KW-0813">Transport</keyword>
<reference evidence="12 13" key="1">
    <citation type="journal article" date="2024" name="IMA Fungus">
        <title>IMA Genome - F19 : A genome assembly and annotation guide to empower mycologists, including annotated draft genome sequences of Ceratocystis pirilliformis, Diaporthe australafricana, Fusarium ophioides, Paecilomyces lecythidis, and Sporothrix stenoceras.</title>
        <authorList>
            <person name="Aylward J."/>
            <person name="Wilson A.M."/>
            <person name="Visagie C.M."/>
            <person name="Spraker J."/>
            <person name="Barnes I."/>
            <person name="Buitendag C."/>
            <person name="Ceriani C."/>
            <person name="Del Mar Angel L."/>
            <person name="du Plessis D."/>
            <person name="Fuchs T."/>
            <person name="Gasser K."/>
            <person name="Kramer D."/>
            <person name="Li W."/>
            <person name="Munsamy K."/>
            <person name="Piso A."/>
            <person name="Price J.L."/>
            <person name="Sonnekus B."/>
            <person name="Thomas C."/>
            <person name="van der Nest A."/>
            <person name="van Dijk A."/>
            <person name="van Heerden A."/>
            <person name="van Vuuren N."/>
            <person name="Yilmaz N."/>
            <person name="Duong T.A."/>
            <person name="van der Merwe N.A."/>
            <person name="Wingfield M.J."/>
            <person name="Wingfield B.D."/>
        </authorList>
    </citation>
    <scope>NUCLEOTIDE SEQUENCE [LARGE SCALE GENOMIC DNA]</scope>
    <source>
        <strain evidence="12 13">CMW 18300</strain>
    </source>
</reference>
<dbReference type="Gene3D" id="3.40.50.300">
    <property type="entry name" value="P-loop containing nucleotide triphosphate hydrolases"/>
    <property type="match status" value="2"/>
</dbReference>
<dbReference type="Pfam" id="PF19055">
    <property type="entry name" value="ABC2_membrane_7"/>
    <property type="match status" value="1"/>
</dbReference>
<evidence type="ECO:0000256" key="2">
    <source>
        <dbReference type="ARBA" id="ARBA00006012"/>
    </source>
</evidence>
<evidence type="ECO:0000256" key="10">
    <source>
        <dbReference type="SAM" id="Phobius"/>
    </source>
</evidence>
<dbReference type="InterPro" id="IPR017871">
    <property type="entry name" value="ABC_transporter-like_CS"/>
</dbReference>
<evidence type="ECO:0000259" key="11">
    <source>
        <dbReference type="PROSITE" id="PS50893"/>
    </source>
</evidence>
<evidence type="ECO:0000256" key="7">
    <source>
        <dbReference type="ARBA" id="ARBA00022989"/>
    </source>
</evidence>
<dbReference type="CDD" id="cd03232">
    <property type="entry name" value="ABCG_PDR_domain2"/>
    <property type="match status" value="1"/>
</dbReference>
<feature type="transmembrane region" description="Helical" evidence="10">
    <location>
        <begin position="1215"/>
        <end position="1232"/>
    </location>
</feature>
<dbReference type="PROSITE" id="PS00211">
    <property type="entry name" value="ABC_TRANSPORTER_1"/>
    <property type="match status" value="1"/>
</dbReference>
<feature type="transmembrane region" description="Helical" evidence="10">
    <location>
        <begin position="1331"/>
        <end position="1352"/>
    </location>
</feature>
<dbReference type="InterPro" id="IPR034003">
    <property type="entry name" value="ABCG_PDR_2"/>
</dbReference>
<feature type="transmembrane region" description="Helical" evidence="10">
    <location>
        <begin position="1137"/>
        <end position="1163"/>
    </location>
</feature>
<evidence type="ECO:0000256" key="8">
    <source>
        <dbReference type="ARBA" id="ARBA00023136"/>
    </source>
</evidence>
<comment type="similarity">
    <text evidence="2">Belongs to the ABC transporter superfamily. ABCG family. PDR (TC 3.A.1.205) subfamily.</text>
</comment>
<keyword evidence="13" id="KW-1185">Reference proteome</keyword>
<dbReference type="InterPro" id="IPR003593">
    <property type="entry name" value="AAA+_ATPase"/>
</dbReference>
<dbReference type="InterPro" id="IPR010929">
    <property type="entry name" value="PDR_CDR_ABC"/>
</dbReference>
<evidence type="ECO:0000313" key="13">
    <source>
        <dbReference type="Proteomes" id="UP001583177"/>
    </source>
</evidence>
<evidence type="ECO:0000256" key="6">
    <source>
        <dbReference type="ARBA" id="ARBA00022840"/>
    </source>
</evidence>
<dbReference type="Pfam" id="PF01061">
    <property type="entry name" value="ABC2_membrane"/>
    <property type="match status" value="2"/>
</dbReference>
<gene>
    <name evidence="12" type="ORF">Daus18300_006718</name>
</gene>
<evidence type="ECO:0000256" key="9">
    <source>
        <dbReference type="SAM" id="MobiDB-lite"/>
    </source>
</evidence>
<feature type="transmembrane region" description="Helical" evidence="10">
    <location>
        <begin position="1095"/>
        <end position="1117"/>
    </location>
</feature>
<evidence type="ECO:0000256" key="5">
    <source>
        <dbReference type="ARBA" id="ARBA00022741"/>
    </source>
</evidence>
<name>A0ABR3WSE2_9PEZI</name>
<sequence length="1360" mass="150906">MEEGSLESVGETVKQFLVSNGSASSSRSTIVFDQLFVEGSGRGIQAAPTVWSRLKSWSNIANPRAYGQLEDSRTLLHDFSGSLEGGEMLLVIGKPGSGCTTFLKALANMRDEYKDTTGVLTYGGRPADERDPDPVKMTFCAEEDSHLPTLTVAQTLSFAIRATWHARASRATINSAVETLAKCVGLSKVLRTRVGNAAVRGVSGGERRRVSLAEAIATCPDVLCLDNPTNGLDSATALDFIHMMKEFTNQHGCSTAMSVYQGSDSMVSLFDKVLVINGGCQIFYGKATEAKAYFEGLGFVCPERTTITDFLNSMSAEPELRHTRDGWQGRVPMRPKHFSEAFTKSDHYKEVVYSVSLPREQSVGSKRQLYALPLHRQILECSVRQFRVLVGDRNTWMTEAVTIIVQSLVLGTVFRDQPRTTGALFMFGSSLFNAVLVPALQSMAEFSNSFAERPLVIRQKRFRFYRPSAYAMGLVLTDAVWKIVAISYNIPQYFLTGFQRTADKFFTWFCIVYVLHMALSMVFRAIAVSSPSIGRAILPVGIMFNIFVLYAGLYVPGPQMQVWLFWIKYCNPLYYAYESAMVNEFGNLQYTCSASDLAPNGASFNLIENQVCAVPGAVPGQALVSGAAYVRDQYGFEVSNLWRNVGINAAFFVFFALCTGIGMENYKLPVGRLATIFYKSEPKDVTSKINSNSADSEKGSSSDDYVPPASTGPAIGPQLREVSSHTGRTLVWKNISLDLKLNREEKRLLDDLSGVVEPGQLTALMGASGAGKTTLLNTLAGRLEFGSLSGELFLDGGPLPKSFRRYMGYVQQQDVHLPTQTVREALQMTAKLRRPLAVPEEEKVAHVEAVIQSLEMEDIAEALIGVPGAGLNLEQRKRVTIGVELSAKPDILLLDEPTSGLDGQSALTIGRLLRKLARSGQTVLCTIHQPAAELMEQFDHLVLLVPGGRLAYDGPLGEKCSTALEYFSRMGRSCREDENPAEYLVQVVRENGAADGEKFKGQSHTDRWKASEEAVARDAQRERVLAEGAGVRTLLHAESTHAVPLHAQFLTTMRRTWLYYWRDPDYFVSKFLMNIANALINGLTFLNSGNNERGAYNRIFSAFMSLIVGPPLGLQILPRFIALRDIFTQREKSSLTYSWICFVVPAILIELPYAFVTSTAYWMLWYFPVGYFTEPTRAGYSFLMYQLFSVFAHSLAQLCAALMPGLNAAFTANGFFFMFVNLFSGTLSPIPVTPSGWRWYYKVSPLFYLSEGVTSDLLYGLNISCDVSETSIFQTPANTTCRDYAAEFLSTATGYLLNPDSTSDCQYCRYKDGQSYYIQWGYDFVNRYRNIGIFIGFIAFNYTAVITLTYLLKVKKWKKA</sequence>
<comment type="subcellular location">
    <subcellularLocation>
        <location evidence="1">Membrane</location>
        <topology evidence="1">Multi-pass membrane protein</topology>
    </subcellularLocation>
</comment>
<feature type="transmembrane region" description="Helical" evidence="10">
    <location>
        <begin position="536"/>
        <end position="555"/>
    </location>
</feature>
<evidence type="ECO:0000256" key="4">
    <source>
        <dbReference type="ARBA" id="ARBA00022692"/>
    </source>
</evidence>
<feature type="transmembrane region" description="Helical" evidence="10">
    <location>
        <begin position="464"/>
        <end position="485"/>
    </location>
</feature>
<feature type="transmembrane region" description="Helical" evidence="10">
    <location>
        <begin position="505"/>
        <end position="524"/>
    </location>
</feature>
<dbReference type="InterPro" id="IPR003439">
    <property type="entry name" value="ABC_transporter-like_ATP-bd"/>
</dbReference>
<evidence type="ECO:0000313" key="12">
    <source>
        <dbReference type="EMBL" id="KAL1866483.1"/>
    </source>
</evidence>
<evidence type="ECO:0000256" key="3">
    <source>
        <dbReference type="ARBA" id="ARBA00022448"/>
    </source>
</evidence>
<keyword evidence="4 10" id="KW-0812">Transmembrane</keyword>